<dbReference type="SMART" id="SM00908">
    <property type="entry name" value="Gal-bind_lectin"/>
    <property type="match status" value="2"/>
</dbReference>
<proteinExistence type="predicted"/>
<evidence type="ECO:0000256" key="3">
    <source>
        <dbReference type="SAM" id="SignalP"/>
    </source>
</evidence>
<gene>
    <name evidence="5" type="ORF">CAUJ_LOCUS5504</name>
</gene>
<feature type="chain" id="PRO_5035789192" description="Galectin" evidence="3">
    <location>
        <begin position="19"/>
        <end position="367"/>
    </location>
</feature>
<reference evidence="5" key="1">
    <citation type="submission" date="2020-10" db="EMBL/GenBank/DDBJ databases">
        <authorList>
            <person name="Kikuchi T."/>
        </authorList>
    </citation>
    <scope>NUCLEOTIDE SEQUENCE</scope>
    <source>
        <strain evidence="5">NKZ352</strain>
    </source>
</reference>
<accession>A0A8S1H206</accession>
<dbReference type="InterPro" id="IPR001079">
    <property type="entry name" value="Galectin_CRD"/>
</dbReference>
<dbReference type="SMART" id="SM00276">
    <property type="entry name" value="GLECT"/>
    <property type="match status" value="1"/>
</dbReference>
<dbReference type="PANTHER" id="PTHR11346:SF176">
    <property type="entry name" value="32 KDA BETA-GALACTOSIDE-BINDING LECTIN LEC-3"/>
    <property type="match status" value="1"/>
</dbReference>
<dbReference type="CDD" id="cd00070">
    <property type="entry name" value="GLECT"/>
    <property type="match status" value="1"/>
</dbReference>
<protein>
    <recommendedName>
        <fullName evidence="2">Galectin</fullName>
    </recommendedName>
</protein>
<evidence type="ECO:0000313" key="6">
    <source>
        <dbReference type="Proteomes" id="UP000835052"/>
    </source>
</evidence>
<dbReference type="Proteomes" id="UP000835052">
    <property type="component" value="Unassembled WGS sequence"/>
</dbReference>
<evidence type="ECO:0000259" key="4">
    <source>
        <dbReference type="PROSITE" id="PS51304"/>
    </source>
</evidence>
<feature type="domain" description="Galectin" evidence="4">
    <location>
        <begin position="31"/>
        <end position="163"/>
    </location>
</feature>
<evidence type="ECO:0000313" key="5">
    <source>
        <dbReference type="EMBL" id="CAD6189585.1"/>
    </source>
</evidence>
<dbReference type="InterPro" id="IPR013320">
    <property type="entry name" value="ConA-like_dom_sf"/>
</dbReference>
<keyword evidence="1 2" id="KW-0430">Lectin</keyword>
<feature type="signal peptide" evidence="3">
    <location>
        <begin position="1"/>
        <end position="18"/>
    </location>
</feature>
<dbReference type="InterPro" id="IPR044156">
    <property type="entry name" value="Galectin-like"/>
</dbReference>
<dbReference type="PANTHER" id="PTHR11346">
    <property type="entry name" value="GALECTIN"/>
    <property type="match status" value="1"/>
</dbReference>
<dbReference type="PROSITE" id="PS51304">
    <property type="entry name" value="GALECTIN"/>
    <property type="match status" value="2"/>
</dbReference>
<dbReference type="Gene3D" id="2.60.120.200">
    <property type="match status" value="2"/>
</dbReference>
<comment type="caution">
    <text evidence="5">The sequence shown here is derived from an EMBL/GenBank/DDBJ whole genome shotgun (WGS) entry which is preliminary data.</text>
</comment>
<organism evidence="5 6">
    <name type="scientific">Caenorhabditis auriculariae</name>
    <dbReference type="NCBI Taxonomy" id="2777116"/>
    <lineage>
        <taxon>Eukaryota</taxon>
        <taxon>Metazoa</taxon>
        <taxon>Ecdysozoa</taxon>
        <taxon>Nematoda</taxon>
        <taxon>Chromadorea</taxon>
        <taxon>Rhabditida</taxon>
        <taxon>Rhabditina</taxon>
        <taxon>Rhabditomorpha</taxon>
        <taxon>Rhabditoidea</taxon>
        <taxon>Rhabditidae</taxon>
        <taxon>Peloderinae</taxon>
        <taxon>Caenorhabditis</taxon>
    </lineage>
</organism>
<name>A0A8S1H206_9PELO</name>
<evidence type="ECO:0000256" key="2">
    <source>
        <dbReference type="RuleBase" id="RU102079"/>
    </source>
</evidence>
<evidence type="ECO:0000256" key="1">
    <source>
        <dbReference type="ARBA" id="ARBA00022734"/>
    </source>
</evidence>
<dbReference type="SUPFAM" id="SSF49899">
    <property type="entry name" value="Concanavalin A-like lectins/glucanases"/>
    <property type="match status" value="2"/>
</dbReference>
<dbReference type="EMBL" id="CAJGYM010000011">
    <property type="protein sequence ID" value="CAD6189585.1"/>
    <property type="molecule type" value="Genomic_DNA"/>
</dbReference>
<sequence length="367" mass="42143">MKLFLALFLFAFTTTVFCGSYRCSRLPWALNSILLGRPLQVGDRILVHGTPNPGVPWFSVNLFAGPVGIALHFVVRWDRNRVVLNTFTVAGNAWQHEICLPQTFTRGPVVLKFEVQADGYVIYKDGAYLTKYPRRTFDFSSVQSIGFEGLDIGMAYPYFCGVEEQSNYKPNERMTSIYADGVVEYLCEFFEESKKKYRCSRLPSDKNVYPLGRALQVGDQIIVQAKSQPNVPWLSINLFAFPTGIPLHFVVRWDRNQLVLSTFTNDWIPDGMSLPQIFTRDPFIVKIEVQADGYAISKDGLFITKYPNKYYPDYSVIRSVELNYMDLGTAQPFYCPEDEYTETKPNQRMTTIFADGVVEYLYDDCYY</sequence>
<keyword evidence="6" id="KW-1185">Reference proteome</keyword>
<dbReference type="GO" id="GO:0030246">
    <property type="term" value="F:carbohydrate binding"/>
    <property type="evidence" value="ECO:0007669"/>
    <property type="project" value="UniProtKB-UniRule"/>
</dbReference>
<dbReference type="AlphaFoldDB" id="A0A8S1H206"/>
<keyword evidence="3" id="KW-0732">Signal</keyword>
<dbReference type="Pfam" id="PF00337">
    <property type="entry name" value="Gal-bind_lectin"/>
    <property type="match status" value="2"/>
</dbReference>
<feature type="domain" description="Galectin" evidence="4">
    <location>
        <begin position="207"/>
        <end position="344"/>
    </location>
</feature>